<name>A0AAV5SL95_9BILA</name>
<keyword evidence="2" id="KW-1185">Reference proteome</keyword>
<dbReference type="AlphaFoldDB" id="A0AAV5SL95"/>
<reference evidence="1" key="1">
    <citation type="submission" date="2023-10" db="EMBL/GenBank/DDBJ databases">
        <title>Genome assembly of Pristionchus species.</title>
        <authorList>
            <person name="Yoshida K."/>
            <person name="Sommer R.J."/>
        </authorList>
    </citation>
    <scope>NUCLEOTIDE SEQUENCE</scope>
    <source>
        <strain evidence="1">RS0144</strain>
    </source>
</reference>
<protein>
    <submittedName>
        <fullName evidence="1">Uncharacterized protein</fullName>
    </submittedName>
</protein>
<sequence length="109" mass="11971">FRQMKFLTVVASALVAVGFCIPISGGAHKHHTDSDAVRAKILAAYRDNVPIRACGHTLRIFMETLKELPCSSASISSFSVEEDNFHIANACCTDMCVPKDVKDHLCNLY</sequence>
<comment type="caution">
    <text evidence="1">The sequence shown here is derived from an EMBL/GenBank/DDBJ whole genome shotgun (WGS) entry which is preliminary data.</text>
</comment>
<dbReference type="EMBL" id="BTSX01000001">
    <property type="protein sequence ID" value="GMS82124.1"/>
    <property type="molecule type" value="Genomic_DNA"/>
</dbReference>
<proteinExistence type="predicted"/>
<evidence type="ECO:0000313" key="1">
    <source>
        <dbReference type="EMBL" id="GMS82124.1"/>
    </source>
</evidence>
<dbReference type="Proteomes" id="UP001432027">
    <property type="component" value="Unassembled WGS sequence"/>
</dbReference>
<feature type="non-terminal residue" evidence="1">
    <location>
        <position position="1"/>
    </location>
</feature>
<gene>
    <name evidence="1" type="ORF">PENTCL1PPCAC_4299</name>
</gene>
<accession>A0AAV5SL95</accession>
<evidence type="ECO:0000313" key="2">
    <source>
        <dbReference type="Proteomes" id="UP001432027"/>
    </source>
</evidence>
<organism evidence="1 2">
    <name type="scientific">Pristionchus entomophagus</name>
    <dbReference type="NCBI Taxonomy" id="358040"/>
    <lineage>
        <taxon>Eukaryota</taxon>
        <taxon>Metazoa</taxon>
        <taxon>Ecdysozoa</taxon>
        <taxon>Nematoda</taxon>
        <taxon>Chromadorea</taxon>
        <taxon>Rhabditida</taxon>
        <taxon>Rhabditina</taxon>
        <taxon>Diplogasteromorpha</taxon>
        <taxon>Diplogasteroidea</taxon>
        <taxon>Neodiplogasteridae</taxon>
        <taxon>Pristionchus</taxon>
    </lineage>
</organism>